<evidence type="ECO:0000256" key="1">
    <source>
        <dbReference type="ARBA" id="ARBA00005417"/>
    </source>
</evidence>
<gene>
    <name evidence="4" type="ORF">S01H4_60975</name>
</gene>
<dbReference type="Gene3D" id="3.40.50.300">
    <property type="entry name" value="P-loop containing nucleotide triphosphate hydrolases"/>
    <property type="match status" value="1"/>
</dbReference>
<keyword evidence="3" id="KW-0029">Amino-acid transport</keyword>
<dbReference type="InterPro" id="IPR052156">
    <property type="entry name" value="BCAA_Transport_ATP-bd_LivF"/>
</dbReference>
<sequence length="93" mass="10266">MLAVGRGLMSNAEFLAIDEPSLGLAPGLEAEVFSRIYDINKRGITILLVEQDVTKALEHADRVYLVEHGRIVFEGSKEEVLSDKHARVAYLGI</sequence>
<keyword evidence="2" id="KW-0813">Transport</keyword>
<organism evidence="4">
    <name type="scientific">marine sediment metagenome</name>
    <dbReference type="NCBI Taxonomy" id="412755"/>
    <lineage>
        <taxon>unclassified sequences</taxon>
        <taxon>metagenomes</taxon>
        <taxon>ecological metagenomes</taxon>
    </lineage>
</organism>
<dbReference type="AlphaFoldDB" id="X1CFX5"/>
<comment type="caution">
    <text evidence="4">The sequence shown here is derived from an EMBL/GenBank/DDBJ whole genome shotgun (WGS) entry which is preliminary data.</text>
</comment>
<dbReference type="GO" id="GO:0015807">
    <property type="term" value="P:L-amino acid transport"/>
    <property type="evidence" value="ECO:0007669"/>
    <property type="project" value="TreeGrafter"/>
</dbReference>
<dbReference type="GO" id="GO:0015658">
    <property type="term" value="F:branched-chain amino acid transmembrane transporter activity"/>
    <property type="evidence" value="ECO:0007669"/>
    <property type="project" value="TreeGrafter"/>
</dbReference>
<evidence type="ECO:0008006" key="5">
    <source>
        <dbReference type="Google" id="ProtNLM"/>
    </source>
</evidence>
<evidence type="ECO:0000313" key="4">
    <source>
        <dbReference type="EMBL" id="GAH07211.1"/>
    </source>
</evidence>
<dbReference type="InterPro" id="IPR027417">
    <property type="entry name" value="P-loop_NTPase"/>
</dbReference>
<protein>
    <recommendedName>
        <fullName evidence="5">Branched-chain amino acid ATP-binding cassette transporter C-terminal domain-containing protein</fullName>
    </recommendedName>
</protein>
<dbReference type="SUPFAM" id="SSF52540">
    <property type="entry name" value="P-loop containing nucleoside triphosphate hydrolases"/>
    <property type="match status" value="1"/>
</dbReference>
<comment type="similarity">
    <text evidence="1">Belongs to the ABC transporter superfamily.</text>
</comment>
<dbReference type="EMBL" id="BART01036064">
    <property type="protein sequence ID" value="GAH07211.1"/>
    <property type="molecule type" value="Genomic_DNA"/>
</dbReference>
<proteinExistence type="inferred from homology"/>
<evidence type="ECO:0000256" key="2">
    <source>
        <dbReference type="ARBA" id="ARBA00022448"/>
    </source>
</evidence>
<dbReference type="PANTHER" id="PTHR43820">
    <property type="entry name" value="HIGH-AFFINITY BRANCHED-CHAIN AMINO ACID TRANSPORT ATP-BINDING PROTEIN LIVF"/>
    <property type="match status" value="1"/>
</dbReference>
<accession>X1CFX5</accession>
<reference evidence="4" key="1">
    <citation type="journal article" date="2014" name="Front. Microbiol.">
        <title>High frequency of phylogenetically diverse reductive dehalogenase-homologous genes in deep subseafloor sedimentary metagenomes.</title>
        <authorList>
            <person name="Kawai M."/>
            <person name="Futagami T."/>
            <person name="Toyoda A."/>
            <person name="Takaki Y."/>
            <person name="Nishi S."/>
            <person name="Hori S."/>
            <person name="Arai W."/>
            <person name="Tsubouchi T."/>
            <person name="Morono Y."/>
            <person name="Uchiyama I."/>
            <person name="Ito T."/>
            <person name="Fujiyama A."/>
            <person name="Inagaki F."/>
            <person name="Takami H."/>
        </authorList>
    </citation>
    <scope>NUCLEOTIDE SEQUENCE</scope>
    <source>
        <strain evidence="4">Expedition CK06-06</strain>
    </source>
</reference>
<dbReference type="PANTHER" id="PTHR43820:SF4">
    <property type="entry name" value="HIGH-AFFINITY BRANCHED-CHAIN AMINO ACID TRANSPORT ATP-BINDING PROTEIN LIVF"/>
    <property type="match status" value="1"/>
</dbReference>
<name>X1CFX5_9ZZZZ</name>
<evidence type="ECO:0000256" key="3">
    <source>
        <dbReference type="ARBA" id="ARBA00022970"/>
    </source>
</evidence>